<accession>A0A1G2S5S5</accession>
<dbReference type="SUPFAM" id="SSF55608">
    <property type="entry name" value="Homing endonucleases"/>
    <property type="match status" value="2"/>
</dbReference>
<dbReference type="PRINTS" id="PR00379">
    <property type="entry name" value="INTEIN"/>
</dbReference>
<proteinExistence type="predicted"/>
<gene>
    <name evidence="2" type="ORF">A2675_03120</name>
</gene>
<sequence length="232" mass="26641">MPIYKSVNKDFFKKWTSEMAYVLGFFAADGYITVNKRGGQFWCIQITDKKLLEQIRAIIQAEHIISERKRDGTSILYRLQIGSIEMCNDLRRLGFTQKKTKNLAIPLVPRKYFFDFVRGYFDGDGNVWSGLIHKDRKAPSLTLQVMFTSCSLEFLRHLHKVIGSFGVEGGSMYVSKGNYSRLQFSARGALKLYDLMYNQRGPSKGSMLFLERKKKVFEKYGALMNCGRSSTG</sequence>
<evidence type="ECO:0000313" key="2">
    <source>
        <dbReference type="EMBL" id="OHA79651.1"/>
    </source>
</evidence>
<dbReference type="AlphaFoldDB" id="A0A1G2S5S5"/>
<dbReference type="InterPro" id="IPR006142">
    <property type="entry name" value="INTEIN"/>
</dbReference>
<dbReference type="GO" id="GO:0004519">
    <property type="term" value="F:endonuclease activity"/>
    <property type="evidence" value="ECO:0007669"/>
    <property type="project" value="InterPro"/>
</dbReference>
<dbReference type="PROSITE" id="PS50819">
    <property type="entry name" value="INTEIN_ENDONUCLEASE"/>
    <property type="match status" value="1"/>
</dbReference>
<organism evidence="2 3">
    <name type="scientific">Candidatus Yonathbacteria bacterium RIFCSPHIGHO2_01_FULL_51_10</name>
    <dbReference type="NCBI Taxonomy" id="1802723"/>
    <lineage>
        <taxon>Bacteria</taxon>
        <taxon>Candidatus Yonathiibacteriota</taxon>
    </lineage>
</organism>
<dbReference type="Pfam" id="PF14528">
    <property type="entry name" value="LAGLIDADG_3"/>
    <property type="match status" value="1"/>
</dbReference>
<protein>
    <recommendedName>
        <fullName evidence="1">DOD-type homing endonuclease domain-containing protein</fullName>
    </recommendedName>
</protein>
<dbReference type="InterPro" id="IPR027434">
    <property type="entry name" value="Homing_endonucl"/>
</dbReference>
<dbReference type="InterPro" id="IPR004042">
    <property type="entry name" value="Intein_endonuc_central"/>
</dbReference>
<name>A0A1G2S5S5_9BACT</name>
<dbReference type="Proteomes" id="UP000176997">
    <property type="component" value="Unassembled WGS sequence"/>
</dbReference>
<feature type="domain" description="DOD-type homing endonuclease" evidence="1">
    <location>
        <begin position="22"/>
        <end position="167"/>
    </location>
</feature>
<reference evidence="2 3" key="1">
    <citation type="journal article" date="2016" name="Nat. Commun.">
        <title>Thousands of microbial genomes shed light on interconnected biogeochemical processes in an aquifer system.</title>
        <authorList>
            <person name="Anantharaman K."/>
            <person name="Brown C.T."/>
            <person name="Hug L.A."/>
            <person name="Sharon I."/>
            <person name="Castelle C.J."/>
            <person name="Probst A.J."/>
            <person name="Thomas B.C."/>
            <person name="Singh A."/>
            <person name="Wilkins M.J."/>
            <person name="Karaoz U."/>
            <person name="Brodie E.L."/>
            <person name="Williams K.H."/>
            <person name="Hubbard S.S."/>
            <person name="Banfield J.F."/>
        </authorList>
    </citation>
    <scope>NUCLEOTIDE SEQUENCE [LARGE SCALE GENOMIC DNA]</scope>
</reference>
<comment type="caution">
    <text evidence="2">The sequence shown here is derived from an EMBL/GenBank/DDBJ whole genome shotgun (WGS) entry which is preliminary data.</text>
</comment>
<dbReference type="EMBL" id="MHUS01000044">
    <property type="protein sequence ID" value="OHA79651.1"/>
    <property type="molecule type" value="Genomic_DNA"/>
</dbReference>
<evidence type="ECO:0000313" key="3">
    <source>
        <dbReference type="Proteomes" id="UP000176997"/>
    </source>
</evidence>
<evidence type="ECO:0000259" key="1">
    <source>
        <dbReference type="PROSITE" id="PS50819"/>
    </source>
</evidence>
<dbReference type="Gene3D" id="3.10.28.10">
    <property type="entry name" value="Homing endonucleases"/>
    <property type="match status" value="1"/>
</dbReference>
<dbReference type="InterPro" id="IPR004860">
    <property type="entry name" value="LAGLIDADG_dom"/>
</dbReference>
<dbReference type="GO" id="GO:0016539">
    <property type="term" value="P:intein-mediated protein splicing"/>
    <property type="evidence" value="ECO:0007669"/>
    <property type="project" value="InterPro"/>
</dbReference>
<dbReference type="STRING" id="1802723.A2675_03120"/>